<protein>
    <submittedName>
        <fullName evidence="2">Acetyltransferase, GNAT family</fullName>
    </submittedName>
</protein>
<gene>
    <name evidence="2" type="ORF">MALL_0718</name>
</gene>
<dbReference type="EMBL" id="ADNC01000022">
    <property type="protein sequence ID" value="EFF41432.1"/>
    <property type="molecule type" value="Genomic_DNA"/>
</dbReference>
<dbReference type="Pfam" id="PF12746">
    <property type="entry name" value="GNAT_acetyltran"/>
    <property type="match status" value="1"/>
</dbReference>
<dbReference type="Proteomes" id="UP000004757">
    <property type="component" value="Unassembled WGS sequence"/>
</dbReference>
<dbReference type="InterPro" id="IPR016181">
    <property type="entry name" value="Acyl_CoA_acyltransferase"/>
</dbReference>
<keyword evidence="2" id="KW-0808">Transferase</keyword>
<dbReference type="Gene3D" id="3.40.630.30">
    <property type="match status" value="1"/>
</dbReference>
<dbReference type="STRING" id="747682.MALL_0718"/>
<organism evidence="2 3">
    <name type="scientific">Mycoplasmopsis alligatoris A21JP2</name>
    <dbReference type="NCBI Taxonomy" id="747682"/>
    <lineage>
        <taxon>Bacteria</taxon>
        <taxon>Bacillati</taxon>
        <taxon>Mycoplasmatota</taxon>
        <taxon>Mycoplasmoidales</taxon>
        <taxon>Metamycoplasmataceae</taxon>
        <taxon>Mycoplasmopsis</taxon>
    </lineage>
</organism>
<evidence type="ECO:0000313" key="3">
    <source>
        <dbReference type="Proteomes" id="UP000004757"/>
    </source>
</evidence>
<feature type="domain" description="N-acetyltransferase" evidence="1">
    <location>
        <begin position="130"/>
        <end position="271"/>
    </location>
</feature>
<name>D4XW59_9BACT</name>
<dbReference type="eggNOG" id="COG3393">
    <property type="taxonomic scope" value="Bacteria"/>
</dbReference>
<comment type="caution">
    <text evidence="2">The sequence shown here is derived from an EMBL/GenBank/DDBJ whole genome shotgun (WGS) entry which is preliminary data.</text>
</comment>
<accession>D4XW59</accession>
<dbReference type="InterPro" id="IPR000182">
    <property type="entry name" value="GNAT_dom"/>
</dbReference>
<proteinExistence type="predicted"/>
<reference evidence="2 3" key="1">
    <citation type="submission" date="2010-03" db="EMBL/GenBank/DDBJ databases">
        <authorList>
            <person name="Glass J.I."/>
            <person name="Benders G.A."/>
            <person name="Durkin A.S."/>
            <person name="Farmerie W.G."/>
            <person name="Hlavinka K."/>
            <person name="Hostetler J."/>
            <person name="Jackson J."/>
            <person name="May M.A."/>
            <person name="Miller R.H."/>
            <person name="Paralanov V."/>
            <person name="Radune D."/>
            <person name="Szczypinski B."/>
            <person name="Brown D.R."/>
        </authorList>
    </citation>
    <scope>NUCLEOTIDE SEQUENCE [LARGE SCALE GENOMIC DNA]</scope>
    <source>
        <strain evidence="2 3">A21JP2</strain>
    </source>
</reference>
<keyword evidence="3" id="KW-1185">Reference proteome</keyword>
<dbReference type="OrthoDB" id="248489at2"/>
<dbReference type="SUPFAM" id="SSF55729">
    <property type="entry name" value="Acyl-CoA N-acyltransferases (Nat)"/>
    <property type="match status" value="1"/>
</dbReference>
<dbReference type="PROSITE" id="PS51186">
    <property type="entry name" value="GNAT"/>
    <property type="match status" value="1"/>
</dbReference>
<dbReference type="InterPro" id="IPR027365">
    <property type="entry name" value="GNAT_acetyltra_YdfB-like"/>
</dbReference>
<dbReference type="AlphaFoldDB" id="D4XW59"/>
<dbReference type="RefSeq" id="WP_005683653.1">
    <property type="nucleotide sequence ID" value="NZ_ADNC01000022.1"/>
</dbReference>
<dbReference type="GO" id="GO:0016747">
    <property type="term" value="F:acyltransferase activity, transferring groups other than amino-acyl groups"/>
    <property type="evidence" value="ECO:0007669"/>
    <property type="project" value="InterPro"/>
</dbReference>
<evidence type="ECO:0000259" key="1">
    <source>
        <dbReference type="PROSITE" id="PS51186"/>
    </source>
</evidence>
<evidence type="ECO:0000313" key="2">
    <source>
        <dbReference type="EMBL" id="EFF41432.1"/>
    </source>
</evidence>
<sequence>MKKAEQKDIERILQKANEKPLNNFFIIGDIELYWKKGHKDTFVYFSEQDNKINSIYLVYFKTLLIYTTSELNYQDLFKLNSLHEIVNVLCLDDYTQGQFKNYLDFSKTKYYLKTEEALAFNYKNFTRENFQSKPLLVEDVAAFLESKKQINEFKMLGNSSDDDLKNYTEKLKNNTFISYVIKKDNKIIASASSDSWSDKVACITGVFCLEEYRKNKYASDCLKNLVYHIVNNKKLTPLLFTDSPIAKQMYLNLGFELLDKLYLYVMNPKSK</sequence>